<sequence>MPSRNVFDG</sequence>
<evidence type="ECO:0000313" key="2">
    <source>
        <dbReference type="Proteomes" id="UP001165082"/>
    </source>
</evidence>
<protein>
    <submittedName>
        <fullName evidence="1">Uncharacterized protein</fullName>
    </submittedName>
</protein>
<feature type="non-terminal residue" evidence="1">
    <location>
        <position position="1"/>
    </location>
</feature>
<gene>
    <name evidence="1" type="ORF">TrRE_jg13445</name>
</gene>
<comment type="caution">
    <text evidence="1">The sequence shown here is derived from an EMBL/GenBank/DDBJ whole genome shotgun (WGS) entry which is preliminary data.</text>
</comment>
<dbReference type="EMBL" id="BRXZ01006817">
    <property type="protein sequence ID" value="GMI20562.1"/>
    <property type="molecule type" value="Genomic_DNA"/>
</dbReference>
<name>A0A9W7L252_9STRA</name>
<dbReference type="Proteomes" id="UP001165082">
    <property type="component" value="Unassembled WGS sequence"/>
</dbReference>
<proteinExistence type="predicted"/>
<keyword evidence="2" id="KW-1185">Reference proteome</keyword>
<organism evidence="1 2">
    <name type="scientific">Triparma retinervis</name>
    <dbReference type="NCBI Taxonomy" id="2557542"/>
    <lineage>
        <taxon>Eukaryota</taxon>
        <taxon>Sar</taxon>
        <taxon>Stramenopiles</taxon>
        <taxon>Ochrophyta</taxon>
        <taxon>Bolidophyceae</taxon>
        <taxon>Parmales</taxon>
        <taxon>Triparmaceae</taxon>
        <taxon>Triparma</taxon>
    </lineage>
</organism>
<evidence type="ECO:0000313" key="1">
    <source>
        <dbReference type="EMBL" id="GMI20562.1"/>
    </source>
</evidence>
<reference evidence="1" key="1">
    <citation type="submission" date="2022-07" db="EMBL/GenBank/DDBJ databases">
        <title>Genome analysis of Parmales, a sister group of diatoms, reveals the evolutionary specialization of diatoms from phago-mixotrophs to photoautotrophs.</title>
        <authorList>
            <person name="Ban H."/>
            <person name="Sato S."/>
            <person name="Yoshikawa S."/>
            <person name="Kazumasa Y."/>
            <person name="Nakamura Y."/>
            <person name="Ichinomiya M."/>
            <person name="Saitoh K."/>
            <person name="Sato N."/>
            <person name="Blanc-Mathieu R."/>
            <person name="Endo H."/>
            <person name="Kuwata A."/>
            <person name="Ogata H."/>
        </authorList>
    </citation>
    <scope>NUCLEOTIDE SEQUENCE</scope>
</reference>
<accession>A0A9W7L252</accession>